<feature type="compositionally biased region" description="Basic residues" evidence="1">
    <location>
        <begin position="1"/>
        <end position="12"/>
    </location>
</feature>
<gene>
    <name evidence="2" type="ORF">POM88_050814</name>
</gene>
<proteinExistence type="predicted"/>
<accession>A0AAD8M333</accession>
<evidence type="ECO:0000313" key="3">
    <source>
        <dbReference type="Proteomes" id="UP001237642"/>
    </source>
</evidence>
<feature type="region of interest" description="Disordered" evidence="1">
    <location>
        <begin position="173"/>
        <end position="198"/>
    </location>
</feature>
<name>A0AAD8M333_9APIA</name>
<dbReference type="Proteomes" id="UP001237642">
    <property type="component" value="Unassembled WGS sequence"/>
</dbReference>
<evidence type="ECO:0000313" key="2">
    <source>
        <dbReference type="EMBL" id="KAK1357558.1"/>
    </source>
</evidence>
<comment type="caution">
    <text evidence="2">The sequence shown here is derived from an EMBL/GenBank/DDBJ whole genome shotgun (WGS) entry which is preliminary data.</text>
</comment>
<feature type="region of interest" description="Disordered" evidence="1">
    <location>
        <begin position="1"/>
        <end position="45"/>
    </location>
</feature>
<reference evidence="2" key="1">
    <citation type="submission" date="2023-02" db="EMBL/GenBank/DDBJ databases">
        <title>Genome of toxic invasive species Heracleum sosnowskyi carries increased number of genes despite the absence of recent whole-genome duplications.</title>
        <authorList>
            <person name="Schelkunov M."/>
            <person name="Shtratnikova V."/>
            <person name="Makarenko M."/>
            <person name="Klepikova A."/>
            <person name="Omelchenko D."/>
            <person name="Novikova G."/>
            <person name="Obukhova E."/>
            <person name="Bogdanov V."/>
            <person name="Penin A."/>
            <person name="Logacheva M."/>
        </authorList>
    </citation>
    <scope>NUCLEOTIDE SEQUENCE</scope>
    <source>
        <strain evidence="2">Hsosn_3</strain>
        <tissue evidence="2">Leaf</tissue>
    </source>
</reference>
<dbReference type="AlphaFoldDB" id="A0AAD8M333"/>
<feature type="compositionally biased region" description="Low complexity" evidence="1">
    <location>
        <begin position="23"/>
        <end position="45"/>
    </location>
</feature>
<organism evidence="2 3">
    <name type="scientific">Heracleum sosnowskyi</name>
    <dbReference type="NCBI Taxonomy" id="360622"/>
    <lineage>
        <taxon>Eukaryota</taxon>
        <taxon>Viridiplantae</taxon>
        <taxon>Streptophyta</taxon>
        <taxon>Embryophyta</taxon>
        <taxon>Tracheophyta</taxon>
        <taxon>Spermatophyta</taxon>
        <taxon>Magnoliopsida</taxon>
        <taxon>eudicotyledons</taxon>
        <taxon>Gunneridae</taxon>
        <taxon>Pentapetalae</taxon>
        <taxon>asterids</taxon>
        <taxon>campanulids</taxon>
        <taxon>Apiales</taxon>
        <taxon>Apiaceae</taxon>
        <taxon>Apioideae</taxon>
        <taxon>apioid superclade</taxon>
        <taxon>Tordylieae</taxon>
        <taxon>Tordyliinae</taxon>
        <taxon>Heracleum</taxon>
    </lineage>
</organism>
<reference evidence="2" key="2">
    <citation type="submission" date="2023-05" db="EMBL/GenBank/DDBJ databases">
        <authorList>
            <person name="Schelkunov M.I."/>
        </authorList>
    </citation>
    <scope>NUCLEOTIDE SEQUENCE</scope>
    <source>
        <strain evidence="2">Hsosn_3</strain>
        <tissue evidence="2">Leaf</tissue>
    </source>
</reference>
<dbReference type="EMBL" id="JAUIZM010000011">
    <property type="protein sequence ID" value="KAK1357558.1"/>
    <property type="molecule type" value="Genomic_DNA"/>
</dbReference>
<protein>
    <submittedName>
        <fullName evidence="2">Uncharacterized protein</fullName>
    </submittedName>
</protein>
<keyword evidence="3" id="KW-1185">Reference proteome</keyword>
<sequence>MSHVRRTARMRVNRQFPSARGQPSGSSSSHSESDPSEPSVPDPLSDPSEHFVADLLVVPDLPVVPDPPVVIALPVAPIPVVPLRAIPPARSPPSSESVNGPPFQFIPEPIPYHEYMRVVGERDFLYGQVIEMVRCQRHVSGASAVLMDLRALRATGNLAENLEDVVEELNTEAAGETLRDDIQPNPISDESTSKKRKKGNVESLLEAVYAASERMANQFEASTKLLIAAEEDMLLKKKQLNEELSKIPKLTILQKLQVEKRIAKDEDLMILFFAAPTEEKIVFVNAILDNEI</sequence>
<evidence type="ECO:0000256" key="1">
    <source>
        <dbReference type="SAM" id="MobiDB-lite"/>
    </source>
</evidence>